<dbReference type="Proteomes" id="UP000799429">
    <property type="component" value="Unassembled WGS sequence"/>
</dbReference>
<dbReference type="Pfam" id="PF00172">
    <property type="entry name" value="Zn_clus"/>
    <property type="match status" value="1"/>
</dbReference>
<dbReference type="GO" id="GO:0045944">
    <property type="term" value="P:positive regulation of transcription by RNA polymerase II"/>
    <property type="evidence" value="ECO:0007669"/>
    <property type="project" value="TreeGrafter"/>
</dbReference>
<dbReference type="PANTHER" id="PTHR37534:SF43">
    <property type="entry name" value="FINGER DOMAIN PROTEIN, PUTATIVE (AFU_ORTHOLOGUE AFUA_1G01850)-RELATED"/>
    <property type="match status" value="1"/>
</dbReference>
<dbReference type="InterPro" id="IPR036864">
    <property type="entry name" value="Zn2-C6_fun-type_DNA-bd_sf"/>
</dbReference>
<protein>
    <recommendedName>
        <fullName evidence="4">Zn(2)-C6 fungal-type domain-containing protein</fullName>
    </recommendedName>
</protein>
<feature type="region of interest" description="Disordered" evidence="3">
    <location>
        <begin position="1"/>
        <end position="22"/>
    </location>
</feature>
<dbReference type="PANTHER" id="PTHR37534">
    <property type="entry name" value="TRANSCRIPTIONAL ACTIVATOR PROTEIN UGA3"/>
    <property type="match status" value="1"/>
</dbReference>
<comment type="subcellular location">
    <subcellularLocation>
        <location evidence="1">Nucleus</location>
    </subcellularLocation>
</comment>
<dbReference type="AlphaFoldDB" id="A0A9P4SJ78"/>
<keyword evidence="6" id="KW-1185">Reference proteome</keyword>
<feature type="compositionally biased region" description="Polar residues" evidence="3">
    <location>
        <begin position="229"/>
        <end position="240"/>
    </location>
</feature>
<dbReference type="PROSITE" id="PS50048">
    <property type="entry name" value="ZN2_CY6_FUNGAL_2"/>
    <property type="match status" value="1"/>
</dbReference>
<dbReference type="InterPro" id="IPR001138">
    <property type="entry name" value="Zn2Cys6_DnaBD"/>
</dbReference>
<dbReference type="CDD" id="cd00067">
    <property type="entry name" value="GAL4"/>
    <property type="match status" value="1"/>
</dbReference>
<comment type="caution">
    <text evidence="5">The sequence shown here is derived from an EMBL/GenBank/DDBJ whole genome shotgun (WGS) entry which is preliminary data.</text>
</comment>
<dbReference type="PROSITE" id="PS00463">
    <property type="entry name" value="ZN2_CY6_FUNGAL_1"/>
    <property type="match status" value="1"/>
</dbReference>
<keyword evidence="2" id="KW-0539">Nucleus</keyword>
<feature type="compositionally biased region" description="Polar residues" evidence="3">
    <location>
        <begin position="142"/>
        <end position="168"/>
    </location>
</feature>
<accession>A0A9P4SJ78</accession>
<feature type="region of interest" description="Disordered" evidence="3">
    <location>
        <begin position="55"/>
        <end position="124"/>
    </location>
</feature>
<feature type="domain" description="Zn(2)-C6 fungal-type" evidence="4">
    <location>
        <begin position="19"/>
        <end position="49"/>
    </location>
</feature>
<evidence type="ECO:0000256" key="3">
    <source>
        <dbReference type="SAM" id="MobiDB-lite"/>
    </source>
</evidence>
<evidence type="ECO:0000256" key="2">
    <source>
        <dbReference type="ARBA" id="ARBA00023242"/>
    </source>
</evidence>
<dbReference type="Gene3D" id="4.10.240.10">
    <property type="entry name" value="Zn(2)-C6 fungal-type DNA-binding domain"/>
    <property type="match status" value="1"/>
</dbReference>
<dbReference type="EMBL" id="MU006089">
    <property type="protein sequence ID" value="KAF2842795.1"/>
    <property type="molecule type" value="Genomic_DNA"/>
</dbReference>
<dbReference type="Pfam" id="PF11951">
    <property type="entry name" value="Fungal_trans_2"/>
    <property type="match status" value="1"/>
</dbReference>
<reference evidence="5" key="1">
    <citation type="journal article" date="2020" name="Stud. Mycol.">
        <title>101 Dothideomycetes genomes: a test case for predicting lifestyles and emergence of pathogens.</title>
        <authorList>
            <person name="Haridas S."/>
            <person name="Albert R."/>
            <person name="Binder M."/>
            <person name="Bloem J."/>
            <person name="Labutti K."/>
            <person name="Salamov A."/>
            <person name="Andreopoulos B."/>
            <person name="Baker S."/>
            <person name="Barry K."/>
            <person name="Bills G."/>
            <person name="Bluhm B."/>
            <person name="Cannon C."/>
            <person name="Castanera R."/>
            <person name="Culley D."/>
            <person name="Daum C."/>
            <person name="Ezra D."/>
            <person name="Gonzalez J."/>
            <person name="Henrissat B."/>
            <person name="Kuo A."/>
            <person name="Liang C."/>
            <person name="Lipzen A."/>
            <person name="Lutzoni F."/>
            <person name="Magnuson J."/>
            <person name="Mondo S."/>
            <person name="Nolan M."/>
            <person name="Ohm R."/>
            <person name="Pangilinan J."/>
            <person name="Park H.-J."/>
            <person name="Ramirez L."/>
            <person name="Alfaro M."/>
            <person name="Sun H."/>
            <person name="Tritt A."/>
            <person name="Yoshinaga Y."/>
            <person name="Zwiers L.-H."/>
            <person name="Turgeon B."/>
            <person name="Goodwin S."/>
            <person name="Spatafora J."/>
            <person name="Crous P."/>
            <person name="Grigoriev I."/>
        </authorList>
    </citation>
    <scope>NUCLEOTIDE SEQUENCE</scope>
    <source>
        <strain evidence="5">CBS 101060</strain>
    </source>
</reference>
<dbReference type="SUPFAM" id="SSF57701">
    <property type="entry name" value="Zn2/Cys6 DNA-binding domain"/>
    <property type="match status" value="1"/>
</dbReference>
<dbReference type="GO" id="GO:0005634">
    <property type="term" value="C:nucleus"/>
    <property type="evidence" value="ECO:0007669"/>
    <property type="project" value="UniProtKB-SubCell"/>
</dbReference>
<sequence>MPRPKKEGAGEPKKRSRNGCWPCKGRKVKCGEEKPTCLNCERQGETCDYSIRLNWGGRTKKKPEDQLGSAGGTKSLLNSPHEATFSFNEPLPDPPAIPSYPQVQNQTFPPRPGLHGRSLSSPVFSSQEHFHIDPDLMRLGQNNAQQPLSSRPANPTSAPVDTRLQNVQHRGVLDYPSPAESNMDRANFGNGASKLRSSTSPTAMPPPRAPGTAEGPSLNHSPLPGPMTPGSSIASDEQASRHTLASLGNSKHISADVRRLSVVSLLSSPTNDPHFDATIPTRRQYPISDKGGATIYGYDNGHSDMDTPQNDDLNAITVFSPVASHSVMVGETHHGNNEVDTHRTRDIAFQGDGYYAKPVPVRIPKSLEPLPARLLEKPMNLLYFHHFLNHTARILVPHDCASNPFRSTFPLMAVQDEDLLHLMLAYSAIHRAHLLGHPKPSNRIAVWVEEVFPRLRQVLAGNPDKITNANLTTAIMLASLEIISPNAFEVSISWQNHLTIARQMILARGGPLALKRSDKNSAFLGRWFAYLDVVGLLSGNKLDPTLHADYSSEEAFSDDDYQIDCLLGFTNRCGKILAKVGRLVKLCESARIDQHGHVREGWTPRRDIAEVAEKLRAELQKGRERDYKGCTHGSPKDSEAEAAWDSREIHSTNEAFHWAGLIHLDRRVLGKQSDDPEVQEAVRKIVAALYRIREGSTAEACLLFPMFAAGCDAIDLAQREKITARLKGVEGFGMNQIVKARTLLQKVWETGESWESLSSEDFFG</sequence>
<name>A0A9P4SJ78_9PEZI</name>
<dbReference type="InterPro" id="IPR021858">
    <property type="entry name" value="Fun_TF"/>
</dbReference>
<evidence type="ECO:0000313" key="5">
    <source>
        <dbReference type="EMBL" id="KAF2842795.1"/>
    </source>
</evidence>
<evidence type="ECO:0000259" key="4">
    <source>
        <dbReference type="PROSITE" id="PS50048"/>
    </source>
</evidence>
<proteinExistence type="predicted"/>
<dbReference type="GO" id="GO:0000981">
    <property type="term" value="F:DNA-binding transcription factor activity, RNA polymerase II-specific"/>
    <property type="evidence" value="ECO:0007669"/>
    <property type="project" value="InterPro"/>
</dbReference>
<feature type="region of interest" description="Disordered" evidence="3">
    <location>
        <begin position="142"/>
        <end position="240"/>
    </location>
</feature>
<organism evidence="5 6">
    <name type="scientific">Patellaria atrata CBS 101060</name>
    <dbReference type="NCBI Taxonomy" id="1346257"/>
    <lineage>
        <taxon>Eukaryota</taxon>
        <taxon>Fungi</taxon>
        <taxon>Dikarya</taxon>
        <taxon>Ascomycota</taxon>
        <taxon>Pezizomycotina</taxon>
        <taxon>Dothideomycetes</taxon>
        <taxon>Dothideomycetes incertae sedis</taxon>
        <taxon>Patellariales</taxon>
        <taxon>Patellariaceae</taxon>
        <taxon>Patellaria</taxon>
    </lineage>
</organism>
<dbReference type="GO" id="GO:0000976">
    <property type="term" value="F:transcription cis-regulatory region binding"/>
    <property type="evidence" value="ECO:0007669"/>
    <property type="project" value="TreeGrafter"/>
</dbReference>
<evidence type="ECO:0000313" key="6">
    <source>
        <dbReference type="Proteomes" id="UP000799429"/>
    </source>
</evidence>
<gene>
    <name evidence="5" type="ORF">M501DRAFT_924948</name>
</gene>
<feature type="compositionally biased region" description="Basic and acidic residues" evidence="3">
    <location>
        <begin position="1"/>
        <end position="13"/>
    </location>
</feature>
<evidence type="ECO:0000256" key="1">
    <source>
        <dbReference type="ARBA" id="ARBA00004123"/>
    </source>
</evidence>
<dbReference type="GO" id="GO:0008270">
    <property type="term" value="F:zinc ion binding"/>
    <property type="evidence" value="ECO:0007669"/>
    <property type="project" value="InterPro"/>
</dbReference>
<dbReference type="OrthoDB" id="5229455at2759"/>
<dbReference type="SMART" id="SM00066">
    <property type="entry name" value="GAL4"/>
    <property type="match status" value="1"/>
</dbReference>